<feature type="non-terminal residue" evidence="2">
    <location>
        <position position="1"/>
    </location>
</feature>
<sequence>LRLKPCDEGWGELSPEPANRPGRRGEDPRFDKMSLLSRCSINRTSFTSTRVQDDTLSGAASEGVDEDCQTAKCIFPHGKEQGLTRHSHIAKEQ</sequence>
<accession>A0A166N621</accession>
<protein>
    <submittedName>
        <fullName evidence="2">Uncharacterized protein</fullName>
    </submittedName>
</protein>
<proteinExistence type="predicted"/>
<organism evidence="2 3">
    <name type="scientific">Colletotrichum incanum</name>
    <name type="common">Soybean anthracnose fungus</name>
    <dbReference type="NCBI Taxonomy" id="1573173"/>
    <lineage>
        <taxon>Eukaryota</taxon>
        <taxon>Fungi</taxon>
        <taxon>Dikarya</taxon>
        <taxon>Ascomycota</taxon>
        <taxon>Pezizomycotina</taxon>
        <taxon>Sordariomycetes</taxon>
        <taxon>Hypocreomycetidae</taxon>
        <taxon>Glomerellales</taxon>
        <taxon>Glomerellaceae</taxon>
        <taxon>Colletotrichum</taxon>
        <taxon>Colletotrichum spaethianum species complex</taxon>
    </lineage>
</organism>
<comment type="caution">
    <text evidence="2">The sequence shown here is derived from an EMBL/GenBank/DDBJ whole genome shotgun (WGS) entry which is preliminary data.</text>
</comment>
<feature type="region of interest" description="Disordered" evidence="1">
    <location>
        <begin position="1"/>
        <end position="30"/>
    </location>
</feature>
<dbReference type="AlphaFoldDB" id="A0A166N621"/>
<evidence type="ECO:0000313" key="3">
    <source>
        <dbReference type="Proteomes" id="UP000076584"/>
    </source>
</evidence>
<reference evidence="2 3" key="1">
    <citation type="submission" date="2015-06" db="EMBL/GenBank/DDBJ databases">
        <title>Survival trade-offs in plant roots during colonization by closely related pathogenic and mutualistic fungi.</title>
        <authorList>
            <person name="Hacquard S."/>
            <person name="Kracher B."/>
            <person name="Hiruma K."/>
            <person name="Weinman A."/>
            <person name="Muench P."/>
            <person name="Garrido Oter R."/>
            <person name="Ver Loren van Themaat E."/>
            <person name="Dallerey J.-F."/>
            <person name="Damm U."/>
            <person name="Henrissat B."/>
            <person name="Lespinet O."/>
            <person name="Thon M."/>
            <person name="Kemen E."/>
            <person name="McHardy A.C."/>
            <person name="Schulze-Lefert P."/>
            <person name="O'Connell R.J."/>
        </authorList>
    </citation>
    <scope>NUCLEOTIDE SEQUENCE [LARGE SCALE GENOMIC DNA]</scope>
    <source>
        <strain evidence="2 3">MAFF 238704</strain>
    </source>
</reference>
<dbReference type="EMBL" id="LFIW01002627">
    <property type="protein sequence ID" value="KZL65347.1"/>
    <property type="molecule type" value="Genomic_DNA"/>
</dbReference>
<evidence type="ECO:0000256" key="1">
    <source>
        <dbReference type="SAM" id="MobiDB-lite"/>
    </source>
</evidence>
<name>A0A166N621_COLIC</name>
<gene>
    <name evidence="2" type="ORF">CI238_11195</name>
</gene>
<keyword evidence="3" id="KW-1185">Reference proteome</keyword>
<evidence type="ECO:0000313" key="2">
    <source>
        <dbReference type="EMBL" id="KZL65347.1"/>
    </source>
</evidence>
<dbReference type="Proteomes" id="UP000076584">
    <property type="component" value="Unassembled WGS sequence"/>
</dbReference>